<dbReference type="FunFam" id="3.20.20.140:FF:000005">
    <property type="entry name" value="TatD family hydrolase"/>
    <property type="match status" value="1"/>
</dbReference>
<keyword evidence="3" id="KW-0378">Hydrolase</keyword>
<evidence type="ECO:0000256" key="3">
    <source>
        <dbReference type="ARBA" id="ARBA00022801"/>
    </source>
</evidence>
<evidence type="ECO:0000256" key="4">
    <source>
        <dbReference type="PIRSR" id="PIRSR005902-1"/>
    </source>
</evidence>
<dbReference type="SUPFAM" id="SSF51556">
    <property type="entry name" value="Metallo-dependent hydrolases"/>
    <property type="match status" value="1"/>
</dbReference>
<name>Q2SJE9_HAHCH</name>
<accession>Q2SJE9</accession>
<reference evidence="5 6" key="1">
    <citation type="journal article" date="2005" name="Nucleic Acids Res.">
        <title>Genomic blueprint of Hahella chejuensis, a marine microbe producing an algicidal agent.</title>
        <authorList>
            <person name="Jeong H."/>
            <person name="Yim J.H."/>
            <person name="Lee C."/>
            <person name="Choi S.-H."/>
            <person name="Park Y.K."/>
            <person name="Yoon S.H."/>
            <person name="Hur C.-G."/>
            <person name="Kang H.-Y."/>
            <person name="Kim D."/>
            <person name="Lee H.H."/>
            <person name="Park K.H."/>
            <person name="Park S.-H."/>
            <person name="Park H.-S."/>
            <person name="Lee H.K."/>
            <person name="Oh T.K."/>
            <person name="Kim J.F."/>
        </authorList>
    </citation>
    <scope>NUCLEOTIDE SEQUENCE [LARGE SCALE GENOMIC DNA]</scope>
    <source>
        <strain evidence="5 6">KCTC 2396</strain>
    </source>
</reference>
<evidence type="ECO:0000256" key="1">
    <source>
        <dbReference type="ARBA" id="ARBA00009275"/>
    </source>
</evidence>
<dbReference type="RefSeq" id="WP_011396294.1">
    <property type="nucleotide sequence ID" value="NC_007645.1"/>
</dbReference>
<dbReference type="eggNOG" id="COG0084">
    <property type="taxonomic scope" value="Bacteria"/>
</dbReference>
<dbReference type="NCBIfam" id="TIGR00010">
    <property type="entry name" value="YchF/TatD family DNA exonuclease"/>
    <property type="match status" value="1"/>
</dbReference>
<proteinExistence type="inferred from homology"/>
<dbReference type="GO" id="GO:0004536">
    <property type="term" value="F:DNA nuclease activity"/>
    <property type="evidence" value="ECO:0007669"/>
    <property type="project" value="InterPro"/>
</dbReference>
<dbReference type="GO" id="GO:0016788">
    <property type="term" value="F:hydrolase activity, acting on ester bonds"/>
    <property type="evidence" value="ECO:0007669"/>
    <property type="project" value="InterPro"/>
</dbReference>
<dbReference type="PANTHER" id="PTHR46124">
    <property type="entry name" value="D-AMINOACYL-TRNA DEACYLASE"/>
    <property type="match status" value="1"/>
</dbReference>
<dbReference type="CDD" id="cd01310">
    <property type="entry name" value="TatD_DNAse"/>
    <property type="match status" value="1"/>
</dbReference>
<feature type="binding site" evidence="4">
    <location>
        <position position="96"/>
    </location>
    <ligand>
        <name>a divalent metal cation</name>
        <dbReference type="ChEBI" id="CHEBI:60240"/>
        <label>1</label>
    </ligand>
</feature>
<dbReference type="GO" id="GO:0005829">
    <property type="term" value="C:cytosol"/>
    <property type="evidence" value="ECO:0007669"/>
    <property type="project" value="TreeGrafter"/>
</dbReference>
<evidence type="ECO:0000313" key="6">
    <source>
        <dbReference type="Proteomes" id="UP000000238"/>
    </source>
</evidence>
<dbReference type="InterPro" id="IPR018228">
    <property type="entry name" value="DNase_TatD-rel_CS"/>
</dbReference>
<dbReference type="AlphaFoldDB" id="Q2SJE9"/>
<evidence type="ECO:0000313" key="5">
    <source>
        <dbReference type="EMBL" id="ABC29225.1"/>
    </source>
</evidence>
<dbReference type="HOGENOM" id="CLU_031506_4_0_6"/>
<dbReference type="STRING" id="349521.HCH_02416"/>
<dbReference type="EMBL" id="CP000155">
    <property type="protein sequence ID" value="ABC29225.1"/>
    <property type="molecule type" value="Genomic_DNA"/>
</dbReference>
<keyword evidence="6" id="KW-1185">Reference proteome</keyword>
<dbReference type="InterPro" id="IPR015991">
    <property type="entry name" value="TatD/YcfH-like"/>
</dbReference>
<dbReference type="PROSITE" id="PS01091">
    <property type="entry name" value="TATD_3"/>
    <property type="match status" value="1"/>
</dbReference>
<feature type="binding site" evidence="4">
    <location>
        <position position="157"/>
    </location>
    <ligand>
        <name>a divalent metal cation</name>
        <dbReference type="ChEBI" id="CHEBI:60240"/>
        <label>2</label>
    </ligand>
</feature>
<feature type="binding site" evidence="4">
    <location>
        <position position="8"/>
    </location>
    <ligand>
        <name>a divalent metal cation</name>
        <dbReference type="ChEBI" id="CHEBI:60240"/>
        <label>1</label>
    </ligand>
</feature>
<dbReference type="InterPro" id="IPR032466">
    <property type="entry name" value="Metal_Hydrolase"/>
</dbReference>
<feature type="binding site" evidence="4">
    <location>
        <position position="207"/>
    </location>
    <ligand>
        <name>a divalent metal cation</name>
        <dbReference type="ChEBI" id="CHEBI:60240"/>
        <label>1</label>
    </ligand>
</feature>
<dbReference type="InterPro" id="IPR001130">
    <property type="entry name" value="TatD-like"/>
</dbReference>
<feature type="binding site" evidence="4">
    <location>
        <position position="6"/>
    </location>
    <ligand>
        <name>a divalent metal cation</name>
        <dbReference type="ChEBI" id="CHEBI:60240"/>
        <label>1</label>
    </ligand>
</feature>
<organism evidence="5 6">
    <name type="scientific">Hahella chejuensis (strain KCTC 2396)</name>
    <dbReference type="NCBI Taxonomy" id="349521"/>
    <lineage>
        <taxon>Bacteria</taxon>
        <taxon>Pseudomonadati</taxon>
        <taxon>Pseudomonadota</taxon>
        <taxon>Gammaproteobacteria</taxon>
        <taxon>Oceanospirillales</taxon>
        <taxon>Hahellaceae</taxon>
        <taxon>Hahella</taxon>
    </lineage>
</organism>
<sequence length="265" mass="29809">MLIDSHCHLDRIDLSQADGDLTVALNQARARGVSGFLCVDIDLDNFNDVYRIAQVYDDVWCSAGVHPLAKMNAADLSPDHLTQLAMSGDKVVAVGECGLDYYYDQDSKANQQEMFEKQLSVACDLGKPVIVHTREAREDTLHLLRKYSAKGLQGVLHCFTESWDMAKAALDLDFYISFSGIITFRNAEELREVVKKTPIERLLVETDSPYLAPVPYRGKSNQPQWVVEVAQCVADLKGLSLDKTAQATTDNFHRLFKTHQNEERR</sequence>
<dbReference type="OrthoDB" id="9810005at2"/>
<dbReference type="PANTHER" id="PTHR46124:SF2">
    <property type="entry name" value="D-AMINOACYL-TRNA DEACYLASE"/>
    <property type="match status" value="1"/>
</dbReference>
<dbReference type="Proteomes" id="UP000000238">
    <property type="component" value="Chromosome"/>
</dbReference>
<dbReference type="KEGG" id="hch:HCH_02416"/>
<protein>
    <submittedName>
        <fullName evidence="5">Mg-dependent DNase</fullName>
    </submittedName>
</protein>
<dbReference type="Gene3D" id="3.20.20.140">
    <property type="entry name" value="Metal-dependent hydrolases"/>
    <property type="match status" value="1"/>
</dbReference>
<evidence type="ECO:0000256" key="2">
    <source>
        <dbReference type="ARBA" id="ARBA00022723"/>
    </source>
</evidence>
<dbReference type="Pfam" id="PF01026">
    <property type="entry name" value="TatD_DNase"/>
    <property type="match status" value="1"/>
</dbReference>
<feature type="binding site" evidence="4">
    <location>
        <position position="132"/>
    </location>
    <ligand>
        <name>a divalent metal cation</name>
        <dbReference type="ChEBI" id="CHEBI:60240"/>
        <label>2</label>
    </ligand>
</feature>
<dbReference type="PROSITE" id="PS01090">
    <property type="entry name" value="TATD_2"/>
    <property type="match status" value="1"/>
</dbReference>
<dbReference type="PIRSF" id="PIRSF005902">
    <property type="entry name" value="DNase_TatD"/>
    <property type="match status" value="1"/>
</dbReference>
<comment type="similarity">
    <text evidence="1">Belongs to the metallo-dependent hydrolases superfamily. TatD-type hydrolase family.</text>
</comment>
<dbReference type="PROSITE" id="PS01137">
    <property type="entry name" value="TATD_1"/>
    <property type="match status" value="1"/>
</dbReference>
<gene>
    <name evidence="5" type="primary">tatD</name>
    <name evidence="5" type="ordered locus">HCH_02416</name>
</gene>
<dbReference type="GO" id="GO:0046872">
    <property type="term" value="F:metal ion binding"/>
    <property type="evidence" value="ECO:0007669"/>
    <property type="project" value="UniProtKB-KW"/>
</dbReference>
<keyword evidence="2 4" id="KW-0479">Metal-binding</keyword>